<proteinExistence type="predicted"/>
<feature type="chain" id="PRO_5043518879" evidence="1">
    <location>
        <begin position="18"/>
        <end position="78"/>
    </location>
</feature>
<protein>
    <submittedName>
        <fullName evidence="2">Uncharacterized protein</fullName>
    </submittedName>
</protein>
<comment type="caution">
    <text evidence="2">The sequence shown here is derived from an EMBL/GenBank/DDBJ whole genome shotgun (WGS) entry which is preliminary data.</text>
</comment>
<keyword evidence="3" id="KW-1185">Reference proteome</keyword>
<dbReference type="EMBL" id="JANEYG010000006">
    <property type="protein sequence ID" value="KAJ8922541.1"/>
    <property type="molecule type" value="Genomic_DNA"/>
</dbReference>
<evidence type="ECO:0000313" key="2">
    <source>
        <dbReference type="EMBL" id="KAJ8922541.1"/>
    </source>
</evidence>
<evidence type="ECO:0000313" key="3">
    <source>
        <dbReference type="Proteomes" id="UP001159042"/>
    </source>
</evidence>
<accession>A0AAV8W9U3</accession>
<name>A0AAV8W9U3_9CUCU</name>
<keyword evidence="1" id="KW-0732">Signal</keyword>
<reference evidence="2 3" key="1">
    <citation type="journal article" date="2023" name="Insect Mol. Biol.">
        <title>Genome sequencing provides insights into the evolution of gene families encoding plant cell wall-degrading enzymes in longhorned beetles.</title>
        <authorList>
            <person name="Shin N.R."/>
            <person name="Okamura Y."/>
            <person name="Kirsch R."/>
            <person name="Pauchet Y."/>
        </authorList>
    </citation>
    <scope>NUCLEOTIDE SEQUENCE [LARGE SCALE GENOMIC DNA]</scope>
    <source>
        <strain evidence="2">EAD_L_NR</strain>
    </source>
</reference>
<feature type="signal peptide" evidence="1">
    <location>
        <begin position="1"/>
        <end position="17"/>
    </location>
</feature>
<dbReference type="AlphaFoldDB" id="A0AAV8W9U3"/>
<sequence length="78" mass="9014">MVLLLLVGFLLGMPVEETPPQNVTITNNAVNNNSLCLYGFEKRRRPQWKDQKPYASVCCVHTTSRIIYLFILDLFLKQ</sequence>
<gene>
    <name evidence="2" type="ORF">NQ315_007571</name>
</gene>
<organism evidence="2 3">
    <name type="scientific">Exocentrus adspersus</name>
    <dbReference type="NCBI Taxonomy" id="1586481"/>
    <lineage>
        <taxon>Eukaryota</taxon>
        <taxon>Metazoa</taxon>
        <taxon>Ecdysozoa</taxon>
        <taxon>Arthropoda</taxon>
        <taxon>Hexapoda</taxon>
        <taxon>Insecta</taxon>
        <taxon>Pterygota</taxon>
        <taxon>Neoptera</taxon>
        <taxon>Endopterygota</taxon>
        <taxon>Coleoptera</taxon>
        <taxon>Polyphaga</taxon>
        <taxon>Cucujiformia</taxon>
        <taxon>Chrysomeloidea</taxon>
        <taxon>Cerambycidae</taxon>
        <taxon>Lamiinae</taxon>
        <taxon>Acanthocinini</taxon>
        <taxon>Exocentrus</taxon>
    </lineage>
</organism>
<evidence type="ECO:0000256" key="1">
    <source>
        <dbReference type="SAM" id="SignalP"/>
    </source>
</evidence>
<dbReference type="Proteomes" id="UP001159042">
    <property type="component" value="Unassembled WGS sequence"/>
</dbReference>